<keyword evidence="1" id="KW-1133">Transmembrane helix</keyword>
<evidence type="ECO:0008006" key="4">
    <source>
        <dbReference type="Google" id="ProtNLM"/>
    </source>
</evidence>
<keyword evidence="1" id="KW-0472">Membrane</keyword>
<protein>
    <recommendedName>
        <fullName evidence="4">GAP family protein</fullName>
    </recommendedName>
</protein>
<dbReference type="OrthoDB" id="4753036at2"/>
<keyword evidence="3" id="KW-1185">Reference proteome</keyword>
<feature type="transmembrane region" description="Helical" evidence="1">
    <location>
        <begin position="202"/>
        <end position="223"/>
    </location>
</feature>
<reference evidence="2 3" key="1">
    <citation type="submission" date="2019-08" db="EMBL/GenBank/DDBJ databases">
        <authorList>
            <person name="Seo Y.L."/>
        </authorList>
    </citation>
    <scope>NUCLEOTIDE SEQUENCE [LARGE SCALE GENOMIC DNA]</scope>
    <source>
        <strain evidence="2 3">MaA-C15</strain>
    </source>
</reference>
<name>A0A5D4H1P7_9HYPH</name>
<feature type="transmembrane region" description="Helical" evidence="1">
    <location>
        <begin position="74"/>
        <end position="95"/>
    </location>
</feature>
<accession>A0A5D4H1P7</accession>
<dbReference type="RefSeq" id="WP_148914523.1">
    <property type="nucleotide sequence ID" value="NZ_VSZS01000061.1"/>
</dbReference>
<dbReference type="Pfam" id="PF11139">
    <property type="entry name" value="SfLAP"/>
    <property type="match status" value="1"/>
</dbReference>
<keyword evidence="1" id="KW-0812">Transmembrane</keyword>
<reference evidence="2 3" key="2">
    <citation type="submission" date="2019-09" db="EMBL/GenBank/DDBJ databases">
        <title>Mesorhizobium sp. MaA-C15 isolated from Microcystis aeruginosa.</title>
        <authorList>
            <person name="Jeong S.E."/>
            <person name="Jin H.M."/>
            <person name="Jeon C.O."/>
        </authorList>
    </citation>
    <scope>NUCLEOTIDE SEQUENCE [LARGE SCALE GENOMIC DNA]</scope>
    <source>
        <strain evidence="2 3">MaA-C15</strain>
    </source>
</reference>
<sequence>MLSDAIGAMLPAILAVALTPIQLVGVVVVLGRRHASTGGWAFLTGWLAGLTAVTVAAILLVDQLGESGRTPTPFVHWLQIALGLVLVWMAVRLYWKHPAHETEPQPPKWLAAIGEASHARALAVGASMALGNPKILALVVAAMTSLAYLNPSVLQIAVVSIVFVLLASAPIIAIVAAHGVGGEKADARIENLKGFLLRNSNLIMAIVFAMLGVSILGKGIAGIR</sequence>
<evidence type="ECO:0000256" key="1">
    <source>
        <dbReference type="SAM" id="Phobius"/>
    </source>
</evidence>
<dbReference type="EMBL" id="VSZS01000061">
    <property type="protein sequence ID" value="TYR32760.1"/>
    <property type="molecule type" value="Genomic_DNA"/>
</dbReference>
<gene>
    <name evidence="2" type="ORF">FY036_09665</name>
</gene>
<proteinExistence type="predicted"/>
<organism evidence="2 3">
    <name type="scientific">Neoaquamicrobium microcysteis</name>
    <dbReference type="NCBI Taxonomy" id="2682781"/>
    <lineage>
        <taxon>Bacteria</taxon>
        <taxon>Pseudomonadati</taxon>
        <taxon>Pseudomonadota</taxon>
        <taxon>Alphaproteobacteria</taxon>
        <taxon>Hyphomicrobiales</taxon>
        <taxon>Phyllobacteriaceae</taxon>
        <taxon>Neoaquamicrobium</taxon>
    </lineage>
</organism>
<evidence type="ECO:0000313" key="3">
    <source>
        <dbReference type="Proteomes" id="UP000323258"/>
    </source>
</evidence>
<feature type="transmembrane region" description="Helical" evidence="1">
    <location>
        <begin position="157"/>
        <end position="181"/>
    </location>
</feature>
<comment type="caution">
    <text evidence="2">The sequence shown here is derived from an EMBL/GenBank/DDBJ whole genome shotgun (WGS) entry which is preliminary data.</text>
</comment>
<dbReference type="InterPro" id="IPR021315">
    <property type="entry name" value="Gap/Sap"/>
</dbReference>
<feature type="transmembrane region" description="Helical" evidence="1">
    <location>
        <begin position="6"/>
        <end position="30"/>
    </location>
</feature>
<feature type="transmembrane region" description="Helical" evidence="1">
    <location>
        <begin position="42"/>
        <end position="62"/>
    </location>
</feature>
<dbReference type="AlphaFoldDB" id="A0A5D4H1P7"/>
<evidence type="ECO:0000313" key="2">
    <source>
        <dbReference type="EMBL" id="TYR32760.1"/>
    </source>
</evidence>
<dbReference type="Proteomes" id="UP000323258">
    <property type="component" value="Unassembled WGS sequence"/>
</dbReference>